<feature type="active site" description="Proton donor" evidence="1">
    <location>
        <position position="279"/>
    </location>
</feature>
<feature type="binding site" evidence="1">
    <location>
        <position position="188"/>
    </location>
    <ligand>
        <name>prenylated FMN</name>
        <dbReference type="ChEBI" id="CHEBI:87746"/>
    </ligand>
</feature>
<comment type="cofactor">
    <cofactor evidence="1">
        <name>K(+)</name>
        <dbReference type="ChEBI" id="CHEBI:29103"/>
    </cofactor>
    <text evidence="1">Binds 1 K(+) per subunit.</text>
</comment>
<dbReference type="SUPFAM" id="SSF143968">
    <property type="entry name" value="UbiD C-terminal domain-like"/>
    <property type="match status" value="1"/>
</dbReference>
<feature type="binding site" evidence="1">
    <location>
        <position position="189"/>
    </location>
    <ligand>
        <name>Mn(2+)</name>
        <dbReference type="ChEBI" id="CHEBI:29035"/>
    </ligand>
</feature>
<comment type="similarity">
    <text evidence="1">Belongs to the UbiD family. UbiD-like/FDC subfamily.</text>
</comment>
<dbReference type="InterPro" id="IPR049381">
    <property type="entry name" value="UbiD-like_C"/>
</dbReference>
<evidence type="ECO:0000259" key="4">
    <source>
        <dbReference type="Pfam" id="PF20696"/>
    </source>
</evidence>
<dbReference type="GO" id="GO:0046872">
    <property type="term" value="F:metal ion binding"/>
    <property type="evidence" value="ECO:0007669"/>
    <property type="project" value="UniProtKB-KW"/>
</dbReference>
<dbReference type="Pfam" id="PF20696">
    <property type="entry name" value="UbiD_C"/>
    <property type="match status" value="1"/>
</dbReference>
<dbReference type="HAMAP" id="MF_01983">
    <property type="entry name" value="UbiD_FDC"/>
    <property type="match status" value="1"/>
</dbReference>
<comment type="cofactor">
    <cofactor evidence="1">
        <name>prenylated FMN</name>
        <dbReference type="ChEBI" id="CHEBI:87746"/>
    </cofactor>
    <text evidence="1">Binds 1 prenylated FMN per subunit.</text>
</comment>
<protein>
    <recommendedName>
        <fullName evidence="1">Pyrrole-2-carboxylic acid decarboxylase</fullName>
        <shortName evidence="1">P2C decarboxylase</shortName>
        <ecNumber evidence="1">4.1.1.93</ecNumber>
    </recommendedName>
</protein>
<dbReference type="SUPFAM" id="SSF50475">
    <property type="entry name" value="FMN-binding split barrel"/>
    <property type="match status" value="1"/>
</dbReference>
<keyword evidence="1" id="KW-0479">Metal-binding</keyword>
<gene>
    <name evidence="5" type="ORF">LZ495_16655</name>
</gene>
<dbReference type="InterPro" id="IPR032903">
    <property type="entry name" value="FDC-like"/>
</dbReference>
<dbReference type="RefSeq" id="WP_235053001.1">
    <property type="nucleotide sequence ID" value="NZ_JAKFHA010000008.1"/>
</dbReference>
<comment type="subunit">
    <text evidence="1">Homodimer.</text>
</comment>
<dbReference type="Proteomes" id="UP001165378">
    <property type="component" value="Unassembled WGS sequence"/>
</dbReference>
<comment type="function">
    <text evidence="1">Catalyzes the prenyl-FMN-dependent decarboxylation of pyrrole-2-carboxylate (P2C). Can also catalyze the carboxylation of pyrrole in the presence of elevated concentrations of CO(2) or bicarbonate.</text>
</comment>
<dbReference type="AlphaFoldDB" id="A0AA41Q029"/>
<feature type="binding site" evidence="1">
    <location>
        <position position="230"/>
    </location>
    <ligand>
        <name>K(+)</name>
        <dbReference type="ChEBI" id="CHEBI:29103"/>
    </ligand>
</feature>
<dbReference type="Pfam" id="PF20695">
    <property type="entry name" value="UbiD_N"/>
    <property type="match status" value="1"/>
</dbReference>
<keyword evidence="1" id="KW-0456">Lyase</keyword>
<evidence type="ECO:0000313" key="5">
    <source>
        <dbReference type="EMBL" id="MCF2528836.1"/>
    </source>
</evidence>
<comment type="caution">
    <text evidence="1">Lacks conserved residue(s) required for the propagation of feature annotation.</text>
</comment>
<dbReference type="GO" id="GO:0005737">
    <property type="term" value="C:cytoplasm"/>
    <property type="evidence" value="ECO:0007669"/>
    <property type="project" value="TreeGrafter"/>
</dbReference>
<keyword evidence="1" id="KW-0630">Potassium</keyword>
<feature type="binding site" evidence="1">
    <location>
        <position position="230"/>
    </location>
    <ligand>
        <name>prenylated FMN</name>
        <dbReference type="ChEBI" id="CHEBI:87746"/>
    </ligand>
</feature>
<feature type="binding site" evidence="1">
    <location>
        <position position="189"/>
    </location>
    <ligand>
        <name>prenylated FMN</name>
        <dbReference type="ChEBI" id="CHEBI:87746"/>
    </ligand>
</feature>
<comment type="catalytic activity">
    <reaction evidence="1">
        <text>pyrrole-2-carboxylate + H(+) = 1H-pyrrole + CO2</text>
        <dbReference type="Rhea" id="RHEA:31375"/>
        <dbReference type="ChEBI" id="CHEBI:15378"/>
        <dbReference type="ChEBI" id="CHEBI:16526"/>
        <dbReference type="ChEBI" id="CHEBI:19203"/>
        <dbReference type="ChEBI" id="CHEBI:27660"/>
        <dbReference type="EC" id="4.1.1.93"/>
    </reaction>
</comment>
<sequence length="490" mass="53120">MTHLADLRAYLDALAALGDLKTVDRPVSADLEAAAHTRRSYELRAPAPYFTNIAEDRIGMRMFGAPVGVSSRTDMPLARLALSVGLPPDTGAAAVVDHLVRTRDAAPVPPRLVPSAGAPCKENVLLGDAATLDRFAIPRIHEKDGGDYLNTWGVIVAKTPDGAWTNWSITRIMKLDGKRMTGLVIPPQHLGLLWQAWAERGEPMPYALVQGGSPAIPFVAGIPLPRGLDEAGYIGALQGAPVDVVRCETSDLEVPAHAEVVIEGHLSVGRDSMEGPFGEYAGYASTHSSLQPVFSVEAITYRNEPVWPIVAEGRPADEYHTVTGTGRAANVLHALRAAGLPVTTVWMPFAAAMHWTAVTVPENWRSVLPGVDSTEFVRRIGEVMHNSGGPSAMMPVTFVLDDDVDPSNEADLLWALATRLHPQDKRQAWSAVVLPFQTCFTDEERKAMRGPSVLHDGLLPAWGEGRMHHASFAQAYPEEVRRKVVAHWDD</sequence>
<feature type="domain" description="3-octaprenyl-4-hydroxybenzoate carboxy-lyase-like C-terminal" evidence="4">
    <location>
        <begin position="320"/>
        <end position="423"/>
    </location>
</feature>
<dbReference type="EMBL" id="JAKFHA010000008">
    <property type="protein sequence ID" value="MCF2528836.1"/>
    <property type="molecule type" value="Genomic_DNA"/>
</dbReference>
<feature type="binding site" evidence="1">
    <location>
        <position position="167"/>
    </location>
    <ligand>
        <name>K(+)</name>
        <dbReference type="ChEBI" id="CHEBI:29103"/>
    </ligand>
</feature>
<proteinExistence type="inferred from homology"/>
<keyword evidence="1" id="KW-0288">FMN</keyword>
<dbReference type="InterPro" id="IPR049383">
    <property type="entry name" value="UbiD-like_N"/>
</dbReference>
<dbReference type="Gene3D" id="1.20.5.4570">
    <property type="match status" value="1"/>
</dbReference>
<keyword evidence="6" id="KW-1185">Reference proteome</keyword>
<comment type="catalytic activity">
    <reaction evidence="1">
        <text>pyrrole-2-carboxylate + H2O = 1H-pyrrole + hydrogencarbonate</text>
        <dbReference type="Rhea" id="RHEA:31379"/>
        <dbReference type="ChEBI" id="CHEBI:15377"/>
        <dbReference type="ChEBI" id="CHEBI:17544"/>
        <dbReference type="ChEBI" id="CHEBI:19203"/>
        <dbReference type="ChEBI" id="CHEBI:27660"/>
        <dbReference type="EC" id="4.1.1.93"/>
    </reaction>
</comment>
<dbReference type="EC" id="4.1.1.93" evidence="1"/>
<name>A0AA41Q029_9ACTN</name>
<reference evidence="5" key="1">
    <citation type="submission" date="2022-01" db="EMBL/GenBank/DDBJ databases">
        <title>Genome-Based Taxonomic Classification of the Phylum Actinobacteria.</title>
        <authorList>
            <person name="Gao Y."/>
        </authorList>
    </citation>
    <scope>NUCLEOTIDE SEQUENCE</scope>
    <source>
        <strain evidence="5">KLBMP 8922</strain>
    </source>
</reference>
<dbReference type="PANTHER" id="PTHR30108:SF17">
    <property type="entry name" value="FERULIC ACID DECARBOXYLASE 1"/>
    <property type="match status" value="1"/>
</dbReference>
<feature type="binding site" evidence="1">
    <location>
        <position position="171"/>
    </location>
    <ligand>
        <name>prenylated FMN</name>
        <dbReference type="ChEBI" id="CHEBI:87746"/>
    </ligand>
</feature>
<evidence type="ECO:0000256" key="1">
    <source>
        <dbReference type="HAMAP-Rule" id="MF_01983"/>
    </source>
</evidence>
<dbReference type="NCBIfam" id="TIGR00148">
    <property type="entry name" value="UbiD family decarboxylase"/>
    <property type="match status" value="1"/>
</dbReference>
<dbReference type="GO" id="GO:0034941">
    <property type="term" value="F:pyrrole-2-carboxylate decarboxylase activity"/>
    <property type="evidence" value="ECO:0007669"/>
    <property type="project" value="UniProtKB-EC"/>
</dbReference>
<dbReference type="InterPro" id="IPR048304">
    <property type="entry name" value="UbiD_Rift_dom"/>
</dbReference>
<feature type="domain" description="3-octaprenyl-4-hydroxybenzoate carboxy-lyase-like N-terminal" evidence="3">
    <location>
        <begin position="11"/>
        <end position="97"/>
    </location>
</feature>
<keyword evidence="1" id="KW-0210">Decarboxylase</keyword>
<evidence type="ECO:0000313" key="6">
    <source>
        <dbReference type="Proteomes" id="UP001165378"/>
    </source>
</evidence>
<evidence type="ECO:0000259" key="2">
    <source>
        <dbReference type="Pfam" id="PF01977"/>
    </source>
</evidence>
<keyword evidence="1" id="KW-0285">Flavoprotein</keyword>
<comment type="caution">
    <text evidence="5">The sequence shown here is derived from an EMBL/GenBank/DDBJ whole genome shotgun (WGS) entry which is preliminary data.</text>
</comment>
<dbReference type="InterPro" id="IPR002830">
    <property type="entry name" value="UbiD"/>
</dbReference>
<comment type="cofactor">
    <cofactor evidence="1">
        <name>Mn(2+)</name>
        <dbReference type="ChEBI" id="CHEBI:29035"/>
    </cofactor>
    <text evidence="1">Binds 1 Mn(2+) per subunit.</text>
</comment>
<keyword evidence="1" id="KW-0058">Aromatic hydrocarbons catabolism</keyword>
<keyword evidence="1" id="KW-0464">Manganese</keyword>
<accession>A0AA41Q029</accession>
<dbReference type="Gene3D" id="3.40.1670.10">
    <property type="entry name" value="UbiD C-terminal domain-like"/>
    <property type="match status" value="1"/>
</dbReference>
<feature type="binding site" evidence="1">
    <location>
        <position position="230"/>
    </location>
    <ligand>
        <name>Mn(2+)</name>
        <dbReference type="ChEBI" id="CHEBI:29035"/>
    </ligand>
</feature>
<dbReference type="PANTHER" id="PTHR30108">
    <property type="entry name" value="3-OCTAPRENYL-4-HYDROXYBENZOATE CARBOXY-LYASE-RELATED"/>
    <property type="match status" value="1"/>
</dbReference>
<feature type="domain" description="3-octaprenyl-4-hydroxybenzoate carboxy-lyase-like Rift-related" evidence="2">
    <location>
        <begin position="113"/>
        <end position="315"/>
    </location>
</feature>
<evidence type="ECO:0000259" key="3">
    <source>
        <dbReference type="Pfam" id="PF20695"/>
    </source>
</evidence>
<dbReference type="Pfam" id="PF01977">
    <property type="entry name" value="UbiD"/>
    <property type="match status" value="1"/>
</dbReference>
<feature type="binding site" evidence="1">
    <location>
        <position position="220"/>
    </location>
    <ligand>
        <name>K(+)</name>
        <dbReference type="ChEBI" id="CHEBI:29103"/>
    </ligand>
</feature>
<organism evidence="5 6">
    <name type="scientific">Yinghuangia soli</name>
    <dbReference type="NCBI Taxonomy" id="2908204"/>
    <lineage>
        <taxon>Bacteria</taxon>
        <taxon>Bacillati</taxon>
        <taxon>Actinomycetota</taxon>
        <taxon>Actinomycetes</taxon>
        <taxon>Kitasatosporales</taxon>
        <taxon>Streptomycetaceae</taxon>
        <taxon>Yinghuangia</taxon>
    </lineage>
</organism>